<keyword evidence="2" id="KW-1185">Reference proteome</keyword>
<evidence type="ECO:0000313" key="1">
    <source>
        <dbReference type="EMBL" id="MBB5746887.1"/>
    </source>
</evidence>
<protein>
    <recommendedName>
        <fullName evidence="3">DUF3168 domain-containing protein</fullName>
    </recommendedName>
</protein>
<name>A0A7W9CJR5_9CAUL</name>
<accession>A0A7W9CJR5</accession>
<reference evidence="1 2" key="1">
    <citation type="submission" date="2020-08" db="EMBL/GenBank/DDBJ databases">
        <title>Genomic Encyclopedia of Type Strains, Phase IV (KMG-IV): sequencing the most valuable type-strain genomes for metagenomic binning, comparative biology and taxonomic classification.</title>
        <authorList>
            <person name="Goeker M."/>
        </authorList>
    </citation>
    <scope>NUCLEOTIDE SEQUENCE [LARGE SCALE GENOMIC DNA]</scope>
    <source>
        <strain evidence="1 2">DSM 4737</strain>
    </source>
</reference>
<comment type="caution">
    <text evidence="1">The sequence shown here is derived from an EMBL/GenBank/DDBJ whole genome shotgun (WGS) entry which is preliminary data.</text>
</comment>
<dbReference type="RefSeq" id="WP_183213849.1">
    <property type="nucleotide sequence ID" value="NZ_JACHOR010000004.1"/>
</dbReference>
<dbReference type="Pfam" id="PF11367">
    <property type="entry name" value="Tail_completion_gp17"/>
    <property type="match status" value="1"/>
</dbReference>
<organism evidence="1 2">
    <name type="scientific">Brevundimonas variabilis</name>
    <dbReference type="NCBI Taxonomy" id="74312"/>
    <lineage>
        <taxon>Bacteria</taxon>
        <taxon>Pseudomonadati</taxon>
        <taxon>Pseudomonadota</taxon>
        <taxon>Alphaproteobacteria</taxon>
        <taxon>Caulobacterales</taxon>
        <taxon>Caulobacteraceae</taxon>
        <taxon>Brevundimonas</taxon>
    </lineage>
</organism>
<dbReference type="InterPro" id="IPR021508">
    <property type="entry name" value="Gp17-like"/>
</dbReference>
<sequence length="138" mass="14467">MSGDHGAALHAALVRHLRADAGVKACLGEPVRVWDQGPRQASYPHLLIERSESRPVPADGCGIEHRLSLRVLSTVGGVPEVRAVVAAVRQALEEVRLSEAGVRTVSLGVTFADVFPGPGLKPAVGIIQVRAVTEDIGA</sequence>
<evidence type="ECO:0008006" key="3">
    <source>
        <dbReference type="Google" id="ProtNLM"/>
    </source>
</evidence>
<dbReference type="InterPro" id="IPR053745">
    <property type="entry name" value="Viral_Tail_Comp_sf"/>
</dbReference>
<proteinExistence type="predicted"/>
<dbReference type="Proteomes" id="UP000545037">
    <property type="component" value="Unassembled WGS sequence"/>
</dbReference>
<gene>
    <name evidence="1" type="ORF">GGR13_002494</name>
</gene>
<dbReference type="EMBL" id="JACHOR010000004">
    <property type="protein sequence ID" value="MBB5746887.1"/>
    <property type="molecule type" value="Genomic_DNA"/>
</dbReference>
<evidence type="ECO:0000313" key="2">
    <source>
        <dbReference type="Proteomes" id="UP000545037"/>
    </source>
</evidence>
<dbReference type="Gene3D" id="3.30.2000.30">
    <property type="match status" value="1"/>
</dbReference>
<dbReference type="AlphaFoldDB" id="A0A7W9CJR5"/>